<comment type="caution">
    <text evidence="1">The sequence shown here is derived from an EMBL/GenBank/DDBJ whole genome shotgun (WGS) entry which is preliminary data.</text>
</comment>
<reference evidence="2" key="1">
    <citation type="journal article" date="2019" name="Syst. Appl. Microbiol.">
        <title>Flavobacterium circumlabens sp. nov. and Flavobacterium cupreum sp. nov., two psychrotrophic species isolated from Antarctic environmental samples.</title>
        <authorList>
            <person name="Kralova S."/>
            <person name="Busse H.-J."/>
            <person name="Svec P."/>
            <person name="Maslanova I."/>
            <person name="Stankova E."/>
            <person name="Bartak M."/>
            <person name="Sedlacek I."/>
        </authorList>
    </citation>
    <scope>NUCLEOTIDE SEQUENCE [LARGE SCALE GENOMIC DNA]</scope>
    <source>
        <strain evidence="2">CCM 8825</strain>
    </source>
</reference>
<keyword evidence="2" id="KW-1185">Reference proteome</keyword>
<organism evidence="1 2">
    <name type="scientific">Flavobacterium cupreum</name>
    <dbReference type="NCBI Taxonomy" id="2133766"/>
    <lineage>
        <taxon>Bacteria</taxon>
        <taxon>Pseudomonadati</taxon>
        <taxon>Bacteroidota</taxon>
        <taxon>Flavobacteriia</taxon>
        <taxon>Flavobacteriales</taxon>
        <taxon>Flavobacteriaceae</taxon>
        <taxon>Flavobacterium</taxon>
    </lineage>
</organism>
<gene>
    <name evidence="1" type="ORF">D0817_05390</name>
</gene>
<protein>
    <submittedName>
        <fullName evidence="1">Uncharacterized protein</fullName>
    </submittedName>
</protein>
<dbReference type="EMBL" id="QWDM01000003">
    <property type="protein sequence ID" value="RUT71310.1"/>
    <property type="molecule type" value="Genomic_DNA"/>
</dbReference>
<sequence>MIETKDFSKRFVGYNIVDCAVRRRDFFYGKNGAAKKSIGLIELKKGTMQLPALILISKYQYLK</sequence>
<evidence type="ECO:0000313" key="1">
    <source>
        <dbReference type="EMBL" id="RUT71310.1"/>
    </source>
</evidence>
<dbReference type="RefSeq" id="WP_127337367.1">
    <property type="nucleotide sequence ID" value="NZ_QWDM01000003.1"/>
</dbReference>
<dbReference type="AlphaFoldDB" id="A0A434AAB0"/>
<name>A0A434AAB0_9FLAO</name>
<dbReference type="Proteomes" id="UP000288102">
    <property type="component" value="Unassembled WGS sequence"/>
</dbReference>
<proteinExistence type="predicted"/>
<accession>A0A434AAB0</accession>
<evidence type="ECO:0000313" key="2">
    <source>
        <dbReference type="Proteomes" id="UP000288102"/>
    </source>
</evidence>